<dbReference type="EMBL" id="JAHKSW010000014">
    <property type="protein sequence ID" value="KAG7324318.1"/>
    <property type="molecule type" value="Genomic_DNA"/>
</dbReference>
<dbReference type="GO" id="GO:0120160">
    <property type="term" value="F:intraciliary transport particle A binding"/>
    <property type="evidence" value="ECO:0007669"/>
    <property type="project" value="TreeGrafter"/>
</dbReference>
<dbReference type="GO" id="GO:0007283">
    <property type="term" value="P:spermatogenesis"/>
    <property type="evidence" value="ECO:0007669"/>
    <property type="project" value="TreeGrafter"/>
</dbReference>
<accession>A0A9D3SLZ6</accession>
<dbReference type="OrthoDB" id="10057631at2759"/>
<name>A0A9D3SLZ6_9TELE</name>
<reference evidence="1 2" key="1">
    <citation type="submission" date="2021-06" db="EMBL/GenBank/DDBJ databases">
        <title>Chromosome-level genome assembly of the red-tail catfish (Hemibagrus wyckioides).</title>
        <authorList>
            <person name="Shao F."/>
        </authorList>
    </citation>
    <scope>NUCLEOTIDE SEQUENCE [LARGE SCALE GENOMIC DNA]</scope>
    <source>
        <strain evidence="1">EC202008001</strain>
        <tissue evidence="1">Blood</tissue>
    </source>
</reference>
<comment type="caution">
    <text evidence="1">The sequence shown here is derived from an EMBL/GenBank/DDBJ whole genome shotgun (WGS) entry which is preliminary data.</text>
</comment>
<dbReference type="GO" id="GO:0097731">
    <property type="term" value="C:9+0 non-motile cilium"/>
    <property type="evidence" value="ECO:0007669"/>
    <property type="project" value="TreeGrafter"/>
</dbReference>
<organism evidence="1 2">
    <name type="scientific">Hemibagrus wyckioides</name>
    <dbReference type="NCBI Taxonomy" id="337641"/>
    <lineage>
        <taxon>Eukaryota</taxon>
        <taxon>Metazoa</taxon>
        <taxon>Chordata</taxon>
        <taxon>Craniata</taxon>
        <taxon>Vertebrata</taxon>
        <taxon>Euteleostomi</taxon>
        <taxon>Actinopterygii</taxon>
        <taxon>Neopterygii</taxon>
        <taxon>Teleostei</taxon>
        <taxon>Ostariophysi</taxon>
        <taxon>Siluriformes</taxon>
        <taxon>Bagridae</taxon>
        <taxon>Hemibagrus</taxon>
    </lineage>
</organism>
<evidence type="ECO:0000313" key="2">
    <source>
        <dbReference type="Proteomes" id="UP000824219"/>
    </source>
</evidence>
<sequence>MQHHLWGFGYEVQILRKLFGGMPSLQDDSGAIPQSMMEALELFCTLPEQSYEQFLSTFTHLSTENVTAGCLKFPEEESKTCLVELNDMNMDRKVDKEDGTEDLNNMEEVCVLPGEVEEDSPAYTPAFCHRTQLELFSTDMDHTTHTLSNTDSQSETEEVVPFSLDDTFDYDNVALSHKYPVKSSNCGFMMTHKCPLSDNVTAQKLPSKQ</sequence>
<dbReference type="PANTHER" id="PTHR35543">
    <property type="entry name" value="PROTEIN C11ORF74"/>
    <property type="match status" value="1"/>
</dbReference>
<protein>
    <submittedName>
        <fullName evidence="1">Uncharacterized protein</fullName>
    </submittedName>
</protein>
<keyword evidence="2" id="KW-1185">Reference proteome</keyword>
<dbReference type="Pfam" id="PF17722">
    <property type="entry name" value="IFTAP"/>
    <property type="match status" value="2"/>
</dbReference>
<proteinExistence type="predicted"/>
<dbReference type="PANTHER" id="PTHR35543:SF1">
    <property type="entry name" value="INTRAFLAGELLAR TRANSPORT-ASSOCIATED PROTEIN"/>
    <property type="match status" value="1"/>
</dbReference>
<dbReference type="AlphaFoldDB" id="A0A9D3SLZ6"/>
<evidence type="ECO:0000313" key="1">
    <source>
        <dbReference type="EMBL" id="KAG7324318.1"/>
    </source>
</evidence>
<dbReference type="Proteomes" id="UP000824219">
    <property type="component" value="Linkage Group LG14"/>
</dbReference>
<dbReference type="InterPro" id="IPR040028">
    <property type="entry name" value="IFTAP"/>
</dbReference>
<gene>
    <name evidence="1" type="ORF">KOW79_012334</name>
</gene>
<dbReference type="GO" id="GO:0005829">
    <property type="term" value="C:cytosol"/>
    <property type="evidence" value="ECO:0007669"/>
    <property type="project" value="TreeGrafter"/>
</dbReference>
<dbReference type="GO" id="GO:0007340">
    <property type="term" value="P:acrosome reaction"/>
    <property type="evidence" value="ECO:0007669"/>
    <property type="project" value="TreeGrafter"/>
</dbReference>